<feature type="domain" description="4Fe-4S ferredoxin-type" evidence="7">
    <location>
        <begin position="66"/>
        <end position="89"/>
    </location>
</feature>
<keyword evidence="5 6" id="KW-0411">Iron-sulfur</keyword>
<keyword evidence="9" id="KW-1185">Reference proteome</keyword>
<sequence>MQTRLSPEYQQRADGRAAEAILRKCVHCGFCTATCPTYQLLGDELDGPRGRIYLMKQVLEGAEPTRKTQMHLDRCLTCRNCESTCPSGVDYGHLVDIGRQIVDEKVPRPAGERAVRWMLKEGLASPLFAPAMKLGQMVRPLLPGALKDKVPTPRAAGPLPTRTHARRVLLLAGCVQPAMMPGIHNATARVLDAAGIQGVVAPEAGCCGAVKFHLNDQDGGRAQMRANIDAWWPLIEGGVEAIVMNASGCGVMVKEYGHILQDDTAYAAKAARVSELTRDLSELLPTLVPALRPLLKHAPDASRVIAFHPPCTLQHGQKLRGGVERHLAELGFTVKVANNEAHLCCGSAGTYSVLNPELSHALRDRKLGHLDELQPAVIASANIGCITHLQSGTSTPVRHWVEVLDEALGGLNLLGVVGCFALRWWVRSGGPVNPGAGL</sequence>
<evidence type="ECO:0000313" key="8">
    <source>
        <dbReference type="EMBL" id="MDR7096805.1"/>
    </source>
</evidence>
<comment type="cofactor">
    <cofactor evidence="6">
        <name>[4Fe-4S] cluster</name>
        <dbReference type="ChEBI" id="CHEBI:49883"/>
    </cofactor>
    <text evidence="6">Binds 2 [4Fe-4S] clusters.</text>
</comment>
<evidence type="ECO:0000313" key="9">
    <source>
        <dbReference type="Proteomes" id="UP001265550"/>
    </source>
</evidence>
<organism evidence="8 9">
    <name type="scientific">Hydrogenophaga laconesensis</name>
    <dbReference type="NCBI Taxonomy" id="1805971"/>
    <lineage>
        <taxon>Bacteria</taxon>
        <taxon>Pseudomonadati</taxon>
        <taxon>Pseudomonadota</taxon>
        <taxon>Betaproteobacteria</taxon>
        <taxon>Burkholderiales</taxon>
        <taxon>Comamonadaceae</taxon>
        <taxon>Hydrogenophaga</taxon>
    </lineage>
</organism>
<dbReference type="InterPro" id="IPR004017">
    <property type="entry name" value="Cys_rich_dom"/>
</dbReference>
<accession>A0ABU1VH49</accession>
<evidence type="ECO:0000256" key="1">
    <source>
        <dbReference type="ARBA" id="ARBA00022485"/>
    </source>
</evidence>
<dbReference type="SUPFAM" id="SSF46548">
    <property type="entry name" value="alpha-helical ferredoxin"/>
    <property type="match status" value="1"/>
</dbReference>
<dbReference type="Pfam" id="PF13183">
    <property type="entry name" value="Fer4_8"/>
    <property type="match status" value="1"/>
</dbReference>
<evidence type="ECO:0000259" key="7">
    <source>
        <dbReference type="PROSITE" id="PS51379"/>
    </source>
</evidence>
<dbReference type="RefSeq" id="WP_204734459.1">
    <property type="nucleotide sequence ID" value="NZ_JAVDWE010000016.1"/>
</dbReference>
<dbReference type="PANTHER" id="PTHR32479:SF17">
    <property type="entry name" value="GLYCOLATE OXIDASE IRON-SULFUR SUBUNIT"/>
    <property type="match status" value="1"/>
</dbReference>
<dbReference type="Gene3D" id="1.10.1060.10">
    <property type="entry name" value="Alpha-helical ferredoxin"/>
    <property type="match status" value="1"/>
</dbReference>
<dbReference type="Pfam" id="PF02754">
    <property type="entry name" value="CCG"/>
    <property type="match status" value="2"/>
</dbReference>
<evidence type="ECO:0000256" key="5">
    <source>
        <dbReference type="ARBA" id="ARBA00023014"/>
    </source>
</evidence>
<name>A0ABU1VH49_9BURK</name>
<dbReference type="NCBIfam" id="NF008434">
    <property type="entry name" value="PRK11274.1"/>
    <property type="match status" value="1"/>
</dbReference>
<keyword evidence="3" id="KW-0677">Repeat</keyword>
<evidence type="ECO:0000256" key="2">
    <source>
        <dbReference type="ARBA" id="ARBA00022723"/>
    </source>
</evidence>
<comment type="caution">
    <text evidence="8">The sequence shown here is derived from an EMBL/GenBank/DDBJ whole genome shotgun (WGS) entry which is preliminary data.</text>
</comment>
<dbReference type="PROSITE" id="PS00198">
    <property type="entry name" value="4FE4S_FER_1"/>
    <property type="match status" value="1"/>
</dbReference>
<reference evidence="8 9" key="1">
    <citation type="submission" date="2023-07" db="EMBL/GenBank/DDBJ databases">
        <title>Sorghum-associated microbial communities from plants grown in Nebraska, USA.</title>
        <authorList>
            <person name="Schachtman D."/>
        </authorList>
    </citation>
    <scope>NUCLEOTIDE SEQUENCE [LARGE SCALE GENOMIC DNA]</scope>
    <source>
        <strain evidence="8 9">BE240</strain>
    </source>
</reference>
<keyword evidence="1 6" id="KW-0004">4Fe-4S</keyword>
<dbReference type="InterPro" id="IPR017896">
    <property type="entry name" value="4Fe4S_Fe-S-bd"/>
</dbReference>
<dbReference type="InterPro" id="IPR017900">
    <property type="entry name" value="4Fe4S_Fe_S_CS"/>
</dbReference>
<proteinExistence type="predicted"/>
<dbReference type="PANTHER" id="PTHR32479">
    <property type="entry name" value="GLYCOLATE OXIDASE IRON-SULFUR SUBUNIT"/>
    <property type="match status" value="1"/>
</dbReference>
<keyword evidence="6" id="KW-0249">Electron transport</keyword>
<comment type="function">
    <text evidence="6">Component of a complex that catalyzes the oxidation of glycolate to glyoxylate.</text>
</comment>
<dbReference type="InterPro" id="IPR012257">
    <property type="entry name" value="Glc_ox_4Fe-4S"/>
</dbReference>
<feature type="domain" description="4Fe-4S ferredoxin-type" evidence="7">
    <location>
        <begin position="16"/>
        <end position="47"/>
    </location>
</feature>
<evidence type="ECO:0000256" key="4">
    <source>
        <dbReference type="ARBA" id="ARBA00023004"/>
    </source>
</evidence>
<dbReference type="Proteomes" id="UP001265550">
    <property type="component" value="Unassembled WGS sequence"/>
</dbReference>
<gene>
    <name evidence="8" type="ORF">J2X09_004562</name>
</gene>
<dbReference type="PIRSF" id="PIRSF000139">
    <property type="entry name" value="Glc_ox_4Fe-4S"/>
    <property type="match status" value="1"/>
</dbReference>
<evidence type="ECO:0000256" key="3">
    <source>
        <dbReference type="ARBA" id="ARBA00022737"/>
    </source>
</evidence>
<keyword evidence="2 6" id="KW-0479">Metal-binding</keyword>
<comment type="catalytic activity">
    <reaction evidence="6">
        <text>(R)-lactate + A = pyruvate + AH2</text>
        <dbReference type="Rhea" id="RHEA:15089"/>
        <dbReference type="ChEBI" id="CHEBI:13193"/>
        <dbReference type="ChEBI" id="CHEBI:15361"/>
        <dbReference type="ChEBI" id="CHEBI:16004"/>
        <dbReference type="ChEBI" id="CHEBI:17499"/>
    </reaction>
</comment>
<dbReference type="InterPro" id="IPR009051">
    <property type="entry name" value="Helical_ferredxn"/>
</dbReference>
<comment type="catalytic activity">
    <reaction evidence="6">
        <text>glycolate + A = glyoxylate + AH2</text>
        <dbReference type="Rhea" id="RHEA:21264"/>
        <dbReference type="ChEBI" id="CHEBI:13193"/>
        <dbReference type="ChEBI" id="CHEBI:17499"/>
        <dbReference type="ChEBI" id="CHEBI:29805"/>
        <dbReference type="ChEBI" id="CHEBI:36655"/>
        <dbReference type="EC" id="1.1.99.14"/>
    </reaction>
</comment>
<keyword evidence="6" id="KW-0813">Transport</keyword>
<keyword evidence="4 6" id="KW-0408">Iron</keyword>
<dbReference type="EMBL" id="JAVDWE010000016">
    <property type="protein sequence ID" value="MDR7096805.1"/>
    <property type="molecule type" value="Genomic_DNA"/>
</dbReference>
<evidence type="ECO:0000256" key="6">
    <source>
        <dbReference type="PIRNR" id="PIRNR000139"/>
    </source>
</evidence>
<protein>
    <recommendedName>
        <fullName evidence="6">Glycolate oxidase iron-sulfur subunit</fullName>
        <ecNumber evidence="6">1.1.99.14</ecNumber>
    </recommendedName>
</protein>
<dbReference type="EC" id="1.1.99.14" evidence="6"/>
<dbReference type="PROSITE" id="PS51379">
    <property type="entry name" value="4FE4S_FER_2"/>
    <property type="match status" value="2"/>
</dbReference>